<dbReference type="Gene3D" id="3.30.420.10">
    <property type="entry name" value="Ribonuclease H-like superfamily/Ribonuclease H"/>
    <property type="match status" value="1"/>
</dbReference>
<evidence type="ECO:0000259" key="2">
    <source>
        <dbReference type="Pfam" id="PF13966"/>
    </source>
</evidence>
<dbReference type="InterPro" id="IPR052929">
    <property type="entry name" value="RNase_H-like_EbsB-rel"/>
</dbReference>
<dbReference type="InterPro" id="IPR012337">
    <property type="entry name" value="RNaseH-like_sf"/>
</dbReference>
<evidence type="ECO:0000313" key="3">
    <source>
        <dbReference type="EnsemblPlants" id="QL10p036891:mrna"/>
    </source>
</evidence>
<feature type="domain" description="Reverse transcriptase zinc-binding" evidence="2">
    <location>
        <begin position="118"/>
        <end position="205"/>
    </location>
</feature>
<dbReference type="PANTHER" id="PTHR47074:SF48">
    <property type="entry name" value="POLYNUCLEOTIDYL TRANSFERASE, RIBONUCLEASE H-LIKE SUPERFAMILY PROTEIN"/>
    <property type="match status" value="1"/>
</dbReference>
<dbReference type="GO" id="GO:0003676">
    <property type="term" value="F:nucleic acid binding"/>
    <property type="evidence" value="ECO:0007669"/>
    <property type="project" value="InterPro"/>
</dbReference>
<keyword evidence="4" id="KW-1185">Reference proteome</keyword>
<dbReference type="Gramene" id="QL10p036891:mrna">
    <property type="protein sequence ID" value="QL10p036891:mrna"/>
    <property type="gene ID" value="QL10p036891"/>
</dbReference>
<sequence>MEAKESRSGSYVWQSILYGRDVIQRGARWRIGSGRKVRVWQHHWLPRKHPPLLCSPVVEGFENATMDLLIDAETRTWNEELVDGLFAPEEAELIKRIPLARGSAEDILFWPHSSNGRYSCKTGYRFLKEENELIPFGEPVNTKLWNGIWALNCPNKIKNFMWRACRNSVPSKVNLMRRTILQEAICERCHQVEESVVHAVWSCSSLDVVRSNLSLWGVRRTQSFVDFKELLSWIIVNHQDPELFAITVWTIWHHQNQQIPRVPAVPRPRARWVPPSNGSFKINFNGASFRAENKSGIGVVIRDGHGMVIASLSEKLPRAYGPEEVETLAAAMALGFAREIGVDNVVLEGDSSIVMTALRGEDHYLSASGLSVEDVQLLAAHFLNYFRRDGNKLVHSLARFATFLV</sequence>
<dbReference type="InterPro" id="IPR002156">
    <property type="entry name" value="RNaseH_domain"/>
</dbReference>
<name>A0A7N2MSA3_QUELO</name>
<dbReference type="InterPro" id="IPR036397">
    <property type="entry name" value="RNaseH_sf"/>
</dbReference>
<dbReference type="Pfam" id="PF13966">
    <property type="entry name" value="zf-RVT"/>
    <property type="match status" value="1"/>
</dbReference>
<evidence type="ECO:0000313" key="4">
    <source>
        <dbReference type="Proteomes" id="UP000594261"/>
    </source>
</evidence>
<dbReference type="Pfam" id="PF13456">
    <property type="entry name" value="RVT_3"/>
    <property type="match status" value="1"/>
</dbReference>
<dbReference type="PANTHER" id="PTHR47074">
    <property type="entry name" value="BNAC02G40300D PROTEIN"/>
    <property type="match status" value="1"/>
</dbReference>
<feature type="domain" description="RNase H type-1" evidence="1">
    <location>
        <begin position="283"/>
        <end position="401"/>
    </location>
</feature>
<dbReference type="InterPro" id="IPR044730">
    <property type="entry name" value="RNase_H-like_dom_plant"/>
</dbReference>
<dbReference type="SUPFAM" id="SSF53098">
    <property type="entry name" value="Ribonuclease H-like"/>
    <property type="match status" value="1"/>
</dbReference>
<evidence type="ECO:0000259" key="1">
    <source>
        <dbReference type="Pfam" id="PF13456"/>
    </source>
</evidence>
<dbReference type="InterPro" id="IPR026960">
    <property type="entry name" value="RVT-Znf"/>
</dbReference>
<organism evidence="3 4">
    <name type="scientific">Quercus lobata</name>
    <name type="common">Valley oak</name>
    <dbReference type="NCBI Taxonomy" id="97700"/>
    <lineage>
        <taxon>Eukaryota</taxon>
        <taxon>Viridiplantae</taxon>
        <taxon>Streptophyta</taxon>
        <taxon>Embryophyta</taxon>
        <taxon>Tracheophyta</taxon>
        <taxon>Spermatophyta</taxon>
        <taxon>Magnoliopsida</taxon>
        <taxon>eudicotyledons</taxon>
        <taxon>Gunneridae</taxon>
        <taxon>Pentapetalae</taxon>
        <taxon>rosids</taxon>
        <taxon>fabids</taxon>
        <taxon>Fagales</taxon>
        <taxon>Fagaceae</taxon>
        <taxon>Quercus</taxon>
    </lineage>
</organism>
<protein>
    <recommendedName>
        <fullName evidence="5">Reverse transcriptase zinc-binding domain-containing protein</fullName>
    </recommendedName>
</protein>
<dbReference type="GO" id="GO:0004523">
    <property type="term" value="F:RNA-DNA hybrid ribonuclease activity"/>
    <property type="evidence" value="ECO:0007669"/>
    <property type="project" value="InterPro"/>
</dbReference>
<reference evidence="3" key="2">
    <citation type="submission" date="2021-01" db="UniProtKB">
        <authorList>
            <consortium name="EnsemblPlants"/>
        </authorList>
    </citation>
    <scope>IDENTIFICATION</scope>
</reference>
<dbReference type="EnsemblPlants" id="QL10p036891:mrna">
    <property type="protein sequence ID" value="QL10p036891:mrna"/>
    <property type="gene ID" value="QL10p036891"/>
</dbReference>
<dbReference type="AlphaFoldDB" id="A0A7N2MSA3"/>
<evidence type="ECO:0008006" key="5">
    <source>
        <dbReference type="Google" id="ProtNLM"/>
    </source>
</evidence>
<dbReference type="OMA" id="RTHNEIA"/>
<dbReference type="EMBL" id="LRBV02000010">
    <property type="status" value="NOT_ANNOTATED_CDS"/>
    <property type="molecule type" value="Genomic_DNA"/>
</dbReference>
<dbReference type="CDD" id="cd06222">
    <property type="entry name" value="RNase_H_like"/>
    <property type="match status" value="1"/>
</dbReference>
<dbReference type="Proteomes" id="UP000594261">
    <property type="component" value="Chromosome 10"/>
</dbReference>
<proteinExistence type="predicted"/>
<reference evidence="3 4" key="1">
    <citation type="journal article" date="2016" name="G3 (Bethesda)">
        <title>First Draft Assembly and Annotation of the Genome of a California Endemic Oak Quercus lobata Nee (Fagaceae).</title>
        <authorList>
            <person name="Sork V.L."/>
            <person name="Fitz-Gibbon S.T."/>
            <person name="Puiu D."/>
            <person name="Crepeau M."/>
            <person name="Gugger P.F."/>
            <person name="Sherman R."/>
            <person name="Stevens K."/>
            <person name="Langley C.H."/>
            <person name="Pellegrini M."/>
            <person name="Salzberg S.L."/>
        </authorList>
    </citation>
    <scope>NUCLEOTIDE SEQUENCE [LARGE SCALE GENOMIC DNA]</scope>
    <source>
        <strain evidence="3 4">cv. SW786</strain>
    </source>
</reference>
<accession>A0A7N2MSA3</accession>
<dbReference type="InParanoid" id="A0A7N2MSA3"/>